<dbReference type="GO" id="GO:0140664">
    <property type="term" value="F:ATP-dependent DNA damage sensor activity"/>
    <property type="evidence" value="ECO:0007669"/>
    <property type="project" value="InterPro"/>
</dbReference>
<dbReference type="STRING" id="1408163.A0A0F4Z5I4"/>
<dbReference type="Gene3D" id="3.30.1540.20">
    <property type="entry name" value="MutL, C-terminal domain, dimerisation subdomain"/>
    <property type="match status" value="1"/>
</dbReference>
<feature type="compositionally biased region" description="Basic residues" evidence="2">
    <location>
        <begin position="400"/>
        <end position="410"/>
    </location>
</feature>
<dbReference type="PANTHER" id="PTHR10073:SF47">
    <property type="entry name" value="DNA MISMATCH REPAIR PROTEIN MLH3"/>
    <property type="match status" value="1"/>
</dbReference>
<comment type="similarity">
    <text evidence="1">Belongs to the DNA mismatch repair MutL/HexB family.</text>
</comment>
<evidence type="ECO:0000259" key="3">
    <source>
        <dbReference type="SMART" id="SM00853"/>
    </source>
</evidence>
<feature type="domain" description="MutL C-terminal dimerisation" evidence="3">
    <location>
        <begin position="699"/>
        <end position="912"/>
    </location>
</feature>
<dbReference type="InterPro" id="IPR014790">
    <property type="entry name" value="MutL_C"/>
</dbReference>
<dbReference type="InterPro" id="IPR036890">
    <property type="entry name" value="HATPase_C_sf"/>
</dbReference>
<feature type="region of interest" description="Disordered" evidence="2">
    <location>
        <begin position="494"/>
        <end position="559"/>
    </location>
</feature>
<dbReference type="Pfam" id="PF13589">
    <property type="entry name" value="HATPase_c_3"/>
    <property type="match status" value="1"/>
</dbReference>
<accession>A0A0F4Z5I4</accession>
<dbReference type="SMART" id="SM00853">
    <property type="entry name" value="MutL_C"/>
    <property type="match status" value="1"/>
</dbReference>
<dbReference type="EMBL" id="LASV01000016">
    <property type="protein sequence ID" value="KKA25605.1"/>
    <property type="molecule type" value="Genomic_DNA"/>
</dbReference>
<dbReference type="InterPro" id="IPR042121">
    <property type="entry name" value="MutL_C_regsub"/>
</dbReference>
<dbReference type="InterPro" id="IPR042120">
    <property type="entry name" value="MutL_C_dimsub"/>
</dbReference>
<dbReference type="Gene3D" id="3.30.1370.100">
    <property type="entry name" value="MutL, C-terminal domain, regulatory subdomain"/>
    <property type="match status" value="1"/>
</dbReference>
<protein>
    <recommendedName>
        <fullName evidence="3">MutL C-terminal dimerisation domain-containing protein</fullName>
    </recommendedName>
</protein>
<dbReference type="SUPFAM" id="SSF118116">
    <property type="entry name" value="DNA mismatch repair protein MutL"/>
    <property type="match status" value="2"/>
</dbReference>
<dbReference type="InterPro" id="IPR038973">
    <property type="entry name" value="MutL/Mlh/Pms-like"/>
</dbReference>
<sequence>MSYHDASIRPLPADVAAKIKSSISITNLNGVVVELVKNSLDADAVSINISLDYRRGGCIVEDDGHGIPSAEFKDGSGLGQPHCTSKLGLGERVYGYKGLFLASLAAMSLLTITSRHYQQANANTVIFHHAKTISRLIPSPPQQSLDHEGHGTKVTVNDLFGNMPVRVKSRALALQRPDDMDREWEELKRMLTALVLANDRPLKLVLSEADKNRKVVIQAKSPSVERSDSSQVGVDLTRIGSILTQAGLIPLKSTESWVTVSASTPDLSIHSSISLLPSPTKQVQFISMGINPIFAHSSANVLYNEVNRIFAASDFGTTSSYQEAEERRKTAVLQTGTNVKGTSKGINRWPMFYIRIEMGESWRAANEETETFESDRSLQRILDVLGAMVYQFLEQHHFRPRARKRLRQSPKQKSEPDRRHGKASRKEGDVPKCISDSAQPPVPQRPMSSTEETLDSRIKLPSFQKRPSALTTQDFGSWSRIKSGNGNVFDEICSGLNRRPEPAQGTSLPHRPSQADPGTKCLVERGQRGQRCDSEKVDNGESEEVTTTQSTGSDSGDGIISWTDPVTKCTVFINSRTGQCLPPRPLSSTAVNTSPLCPRPRSTGSLGDRRNLNVIKRPQSAPSKKSSLWLEAIMDKWDNLAFPRLEKPIPSIHSDMNGEGCPEGKLDFRIQPDSCGLSTCTDTKSSGKLWKRGLAEADVIAQVDRKFILVRMTAAPLDSGDRSSGSLLVLVDQHAADERCRIEQLFDEMFTSQAGPDNSGEMMNLRTFELSSPISFEIAAHETGLFKAYSEFFASWGCHYEVFEIPEQGNATVSVSALPTLIAERCRAEPKLVVDLLRGEIWNREENKRGFSVRPALATSRKLPEGVDGSLPSEPIAGLPSWVGQVADCPEGIIDLLNSRACRTAVMFNDVLSIEECQNLISRLSRCVFPFQCAHGRPSMIPILDLTSQMRDDDFDMLDIGYERTKKDLGTELGFAEAFRAWKDTHWD</sequence>
<feature type="compositionally biased region" description="Basic and acidic residues" evidence="2">
    <location>
        <begin position="522"/>
        <end position="539"/>
    </location>
</feature>
<feature type="region of interest" description="Disordered" evidence="2">
    <location>
        <begin position="400"/>
        <end position="471"/>
    </location>
</feature>
<feature type="compositionally biased region" description="Low complexity" evidence="2">
    <location>
        <begin position="546"/>
        <end position="559"/>
    </location>
</feature>
<evidence type="ECO:0000256" key="1">
    <source>
        <dbReference type="ARBA" id="ARBA00006082"/>
    </source>
</evidence>
<comment type="caution">
    <text evidence="4">The sequence shown here is derived from an EMBL/GenBank/DDBJ whole genome shotgun (WGS) entry which is preliminary data.</text>
</comment>
<dbReference type="RefSeq" id="XP_013332217.1">
    <property type="nucleotide sequence ID" value="XM_013476763.1"/>
</dbReference>
<dbReference type="GO" id="GO:0006298">
    <property type="term" value="P:mismatch repair"/>
    <property type="evidence" value="ECO:0007669"/>
    <property type="project" value="InterPro"/>
</dbReference>
<dbReference type="Gene3D" id="3.30.565.10">
    <property type="entry name" value="Histidine kinase-like ATPase, C-terminal domain"/>
    <property type="match status" value="1"/>
</dbReference>
<evidence type="ECO:0000313" key="5">
    <source>
        <dbReference type="Proteomes" id="UP000053958"/>
    </source>
</evidence>
<dbReference type="SUPFAM" id="SSF55874">
    <property type="entry name" value="ATPase domain of HSP90 chaperone/DNA topoisomerase II/histidine kinase"/>
    <property type="match status" value="1"/>
</dbReference>
<dbReference type="PANTHER" id="PTHR10073">
    <property type="entry name" value="DNA MISMATCH REPAIR PROTEIN MLH, PMS, MUTL"/>
    <property type="match status" value="1"/>
</dbReference>
<dbReference type="GeneID" id="25312389"/>
<dbReference type="InterPro" id="IPR037198">
    <property type="entry name" value="MutL_C_sf"/>
</dbReference>
<dbReference type="GO" id="GO:0032300">
    <property type="term" value="C:mismatch repair complex"/>
    <property type="evidence" value="ECO:0007669"/>
    <property type="project" value="InterPro"/>
</dbReference>
<organism evidence="4 5">
    <name type="scientific">Rasamsonia emersonii (strain ATCC 16479 / CBS 393.64 / IMI 116815)</name>
    <dbReference type="NCBI Taxonomy" id="1408163"/>
    <lineage>
        <taxon>Eukaryota</taxon>
        <taxon>Fungi</taxon>
        <taxon>Dikarya</taxon>
        <taxon>Ascomycota</taxon>
        <taxon>Pezizomycotina</taxon>
        <taxon>Eurotiomycetes</taxon>
        <taxon>Eurotiomycetidae</taxon>
        <taxon>Eurotiales</taxon>
        <taxon>Trichocomaceae</taxon>
        <taxon>Rasamsonia</taxon>
    </lineage>
</organism>
<dbReference type="GO" id="GO:0016887">
    <property type="term" value="F:ATP hydrolysis activity"/>
    <property type="evidence" value="ECO:0007669"/>
    <property type="project" value="InterPro"/>
</dbReference>
<feature type="compositionally biased region" description="Basic and acidic residues" evidence="2">
    <location>
        <begin position="412"/>
        <end position="430"/>
    </location>
</feature>
<name>A0A0F4Z5I4_RASE3</name>
<evidence type="ECO:0000256" key="2">
    <source>
        <dbReference type="SAM" id="MobiDB-lite"/>
    </source>
</evidence>
<evidence type="ECO:0000313" key="4">
    <source>
        <dbReference type="EMBL" id="KKA25605.1"/>
    </source>
</evidence>
<dbReference type="OrthoDB" id="429932at2759"/>
<reference evidence="4 5" key="1">
    <citation type="submission" date="2015-04" db="EMBL/GenBank/DDBJ databases">
        <authorList>
            <person name="Heijne W.H."/>
            <person name="Fedorova N.D."/>
            <person name="Nierman W.C."/>
            <person name="Vollebregt A.W."/>
            <person name="Zhao Z."/>
            <person name="Wu L."/>
            <person name="Kumar M."/>
            <person name="Stam H."/>
            <person name="van den Berg M.A."/>
            <person name="Pel H.J."/>
        </authorList>
    </citation>
    <scope>NUCLEOTIDE SEQUENCE [LARGE SCALE GENOMIC DNA]</scope>
    <source>
        <strain evidence="4 5">CBS 393.64</strain>
    </source>
</reference>
<dbReference type="Proteomes" id="UP000053958">
    <property type="component" value="Unassembled WGS sequence"/>
</dbReference>
<feature type="region of interest" description="Disordered" evidence="2">
    <location>
        <begin position="584"/>
        <end position="609"/>
    </location>
</feature>
<keyword evidence="5" id="KW-1185">Reference proteome</keyword>
<dbReference type="GO" id="GO:0005524">
    <property type="term" value="F:ATP binding"/>
    <property type="evidence" value="ECO:0007669"/>
    <property type="project" value="InterPro"/>
</dbReference>
<proteinExistence type="inferred from homology"/>
<feature type="compositionally biased region" description="Polar residues" evidence="2">
    <location>
        <begin position="586"/>
        <end position="595"/>
    </location>
</feature>
<dbReference type="AlphaFoldDB" id="A0A0F4Z5I4"/>
<gene>
    <name evidence="4" type="ORF">T310_0334</name>
</gene>